<dbReference type="PANTHER" id="PTHR34403">
    <property type="entry name" value="TOL-PAL SYSTEM PROTEIN TOLA"/>
    <property type="match status" value="1"/>
</dbReference>
<feature type="compositionally biased region" description="Gly residues" evidence="1">
    <location>
        <begin position="313"/>
        <end position="377"/>
    </location>
</feature>
<evidence type="ECO:0000313" key="3">
    <source>
        <dbReference type="EMBL" id="RCK78943.1"/>
    </source>
</evidence>
<name>A0A367ZLH7_9BACT</name>
<evidence type="ECO:0000256" key="2">
    <source>
        <dbReference type="SAM" id="Phobius"/>
    </source>
</evidence>
<gene>
    <name evidence="3" type="ORF">OZSIB_0494</name>
</gene>
<evidence type="ECO:0000313" key="4">
    <source>
        <dbReference type="Proteomes" id="UP000252355"/>
    </source>
</evidence>
<feature type="region of interest" description="Disordered" evidence="1">
    <location>
        <begin position="179"/>
        <end position="261"/>
    </location>
</feature>
<feature type="compositionally biased region" description="Low complexity" evidence="1">
    <location>
        <begin position="382"/>
        <end position="410"/>
    </location>
</feature>
<feature type="region of interest" description="Disordered" evidence="1">
    <location>
        <begin position="313"/>
        <end position="414"/>
    </location>
</feature>
<dbReference type="InterPro" id="IPR050972">
    <property type="entry name" value="SDr-like"/>
</dbReference>
<dbReference type="EMBL" id="QOQW01000017">
    <property type="protein sequence ID" value="RCK78943.1"/>
    <property type="molecule type" value="Genomic_DNA"/>
</dbReference>
<dbReference type="Proteomes" id="UP000252355">
    <property type="component" value="Unassembled WGS sequence"/>
</dbReference>
<feature type="compositionally biased region" description="Basic and acidic residues" evidence="1">
    <location>
        <begin position="213"/>
        <end position="249"/>
    </location>
</feature>
<keyword evidence="2" id="KW-0472">Membrane</keyword>
<dbReference type="PANTHER" id="PTHR34403:SF14">
    <property type="entry name" value="OS05G0225800 PROTEIN"/>
    <property type="match status" value="1"/>
</dbReference>
<keyword evidence="2" id="KW-1133">Transmembrane helix</keyword>
<evidence type="ECO:0000256" key="1">
    <source>
        <dbReference type="SAM" id="MobiDB-lite"/>
    </source>
</evidence>
<protein>
    <submittedName>
        <fullName evidence="3">RNA-binding region RNP-1</fullName>
    </submittedName>
</protein>
<feature type="transmembrane region" description="Helical" evidence="2">
    <location>
        <begin position="264"/>
        <end position="283"/>
    </location>
</feature>
<reference evidence="3 4" key="1">
    <citation type="submission" date="2018-05" db="EMBL/GenBank/DDBJ databases">
        <title>A metagenomic window into the 2 km-deep terrestrial subsurface aquifer revealed taxonomically and functionally diverse microbial community comprising novel uncultured bacterial lineages.</title>
        <authorList>
            <person name="Kadnikov V.V."/>
            <person name="Mardanov A.V."/>
            <person name="Beletsky A.V."/>
            <person name="Banks D."/>
            <person name="Pimenov N.V."/>
            <person name="Frank Y.A."/>
            <person name="Karnachuk O.V."/>
            <person name="Ravin N.V."/>
        </authorList>
    </citation>
    <scope>NUCLEOTIDE SEQUENCE [LARGE SCALE GENOMIC DNA]</scope>
    <source>
        <strain evidence="3">BY5</strain>
    </source>
</reference>
<feature type="compositionally biased region" description="Pro residues" evidence="1">
    <location>
        <begin position="183"/>
        <end position="196"/>
    </location>
</feature>
<comment type="caution">
    <text evidence="3">The sequence shown here is derived from an EMBL/GenBank/DDBJ whole genome shotgun (WGS) entry which is preliminary data.</text>
</comment>
<proteinExistence type="predicted"/>
<organism evidence="3 4">
    <name type="scientific">Candidatus Ozemobacter sibiricus</name>
    <dbReference type="NCBI Taxonomy" id="2268124"/>
    <lineage>
        <taxon>Bacteria</taxon>
        <taxon>Candidatus Ozemobacteria</taxon>
        <taxon>Candidatus Ozemobacterales</taxon>
        <taxon>Candidatus Ozemobacteraceae</taxon>
        <taxon>Candidatus Ozemobacter</taxon>
    </lineage>
</organism>
<sequence length="502" mass="51457">MGIIGTTTLRGVKPAIFRNQPVHQFYGHLQAVLREIEPGGALEHLFARPFSEGGDFGRTGEIRWMTDLTGLPVPFKELPPDQRERHARQLAEALEKIRAYSDQRASAGGKQKDYSDFLRAVAVSPDLDRVVVVDGKVVILHWGFVPEGGVDPNKVVFAGWDEFLLNVKRTAGPATVATMATAAPPPPAPAPAPEPAPEATAEAAPPPPPEPTPEAKPEPKPEPKPEQKPEPKPVLKPEPKPEPKAEPKPEPPPPPEEEKDPNRYWWVKPLAIILAIIILLLLLRRMFAPRPYGMGMPPGLGAPLAGGGGGGALPGGGGGSLPGGGGGLPGGGGGGLPGGGGGSPGGGGLPGGGGGGLPGGGGGSLPGGGGGQPGGGTPEAPGPQTSRPSRPSQSGQPSQPGPSPQTGQPGEPAISLEIKGAQDQHIMSRPPDPRTTWKILDADGKPLTTGEATFLGAPGQTTMTGESATLRFTPGAVAKEVRVIVETPGKAPQTYQFLVQPK</sequence>
<dbReference type="AlphaFoldDB" id="A0A367ZLH7"/>
<keyword evidence="2" id="KW-0812">Transmembrane</keyword>
<accession>A0A367ZLH7</accession>